<evidence type="ECO:0000313" key="6">
    <source>
        <dbReference type="EMBL" id="GCF07762.1"/>
    </source>
</evidence>
<dbReference type="InterPro" id="IPR050703">
    <property type="entry name" value="Flavin_MAO"/>
</dbReference>
<evidence type="ECO:0000313" key="7">
    <source>
        <dbReference type="Proteomes" id="UP000322530"/>
    </source>
</evidence>
<dbReference type="InterPro" id="IPR036188">
    <property type="entry name" value="FAD/NAD-bd_sf"/>
</dbReference>
<evidence type="ECO:0000259" key="5">
    <source>
        <dbReference type="Pfam" id="PF01593"/>
    </source>
</evidence>
<evidence type="ECO:0000259" key="4">
    <source>
        <dbReference type="Pfam" id="PF00890"/>
    </source>
</evidence>
<dbReference type="SUPFAM" id="SSF51905">
    <property type="entry name" value="FAD/NAD(P)-binding domain"/>
    <property type="match status" value="1"/>
</dbReference>
<evidence type="ECO:0000256" key="1">
    <source>
        <dbReference type="ARBA" id="ARBA00005995"/>
    </source>
</evidence>
<keyword evidence="3" id="KW-0560">Oxidoreductase</keyword>
<dbReference type="RefSeq" id="WP_149400771.1">
    <property type="nucleotide sequence ID" value="NZ_BIXY01000014.1"/>
</dbReference>
<evidence type="ECO:0000256" key="3">
    <source>
        <dbReference type="ARBA" id="ARBA00023002"/>
    </source>
</evidence>
<reference evidence="6 7" key="1">
    <citation type="submission" date="2019-01" db="EMBL/GenBank/DDBJ databases">
        <title>Draft genome sequence of Dictyobacter sp. Uno17.</title>
        <authorList>
            <person name="Wang C.M."/>
            <person name="Zheng Y."/>
            <person name="Sakai Y."/>
            <person name="Abe K."/>
            <person name="Yokota A."/>
            <person name="Yabe S."/>
        </authorList>
    </citation>
    <scope>NUCLEOTIDE SEQUENCE [LARGE SCALE GENOMIC DNA]</scope>
    <source>
        <strain evidence="6 7">Uno17</strain>
    </source>
</reference>
<comment type="similarity">
    <text evidence="1">Belongs to the flavin monoamine oxidase family.</text>
</comment>
<sequence length="326" mass="35472">MAILNDTRFQKETRQAEVVVIGGGLAGLSAARTLAREWLTAFLFENVFSAAPQSLSLLHVLFYIHSSGGVQTLLATTGGAQDRRFRGGAQQVALAIAGELGTRVMLNQPVSTINHHQQGVEIYSDRLMVKAQHVIVALAPTLAGRLRYQPALSGRRDHLTQQFPMAAVIKVHCIYDRPFWREEGLSGLAIGIPGALSAVLDNSPEDGSPGVLVGFVHGDKALKWSAKSAEERRAEILNCFTRFFGPRAGQPEEYLEQSWIEEPFIRGGYVGYLPPGAWISCGEELRKPVGRIHWAGTETATVWSGYMDGAVQSGERAASEILAEAH</sequence>
<dbReference type="AlphaFoldDB" id="A0A5A5T8M5"/>
<dbReference type="Pfam" id="PF00890">
    <property type="entry name" value="FAD_binding_2"/>
    <property type="match status" value="1"/>
</dbReference>
<dbReference type="Gene3D" id="3.50.50.60">
    <property type="entry name" value="FAD/NAD(P)-binding domain"/>
    <property type="match status" value="1"/>
</dbReference>
<dbReference type="GO" id="GO:0016491">
    <property type="term" value="F:oxidoreductase activity"/>
    <property type="evidence" value="ECO:0007669"/>
    <property type="project" value="UniProtKB-KW"/>
</dbReference>
<dbReference type="Proteomes" id="UP000322530">
    <property type="component" value="Unassembled WGS sequence"/>
</dbReference>
<protein>
    <recommendedName>
        <fullName evidence="8">Amine oxidase domain-containing protein</fullName>
    </recommendedName>
</protein>
<feature type="domain" description="Amine oxidase" evidence="5">
    <location>
        <begin position="74"/>
        <end position="322"/>
    </location>
</feature>
<dbReference type="EMBL" id="BIXY01000014">
    <property type="protein sequence ID" value="GCF07762.1"/>
    <property type="molecule type" value="Genomic_DNA"/>
</dbReference>
<dbReference type="PANTHER" id="PTHR43563:SF1">
    <property type="entry name" value="AMINE OXIDASE [FLAVIN-CONTAINING] B"/>
    <property type="match status" value="1"/>
</dbReference>
<dbReference type="InterPro" id="IPR002937">
    <property type="entry name" value="Amino_oxidase"/>
</dbReference>
<feature type="domain" description="FAD-dependent oxidoreductase 2 FAD-binding" evidence="4">
    <location>
        <begin position="18"/>
        <end position="49"/>
    </location>
</feature>
<accession>A0A5A5T8M5</accession>
<evidence type="ECO:0000256" key="2">
    <source>
        <dbReference type="ARBA" id="ARBA00022630"/>
    </source>
</evidence>
<dbReference type="SUPFAM" id="SSF54373">
    <property type="entry name" value="FAD-linked reductases, C-terminal domain"/>
    <property type="match status" value="1"/>
</dbReference>
<name>A0A5A5T8M5_9CHLR</name>
<dbReference type="Pfam" id="PF01593">
    <property type="entry name" value="Amino_oxidase"/>
    <property type="match status" value="1"/>
</dbReference>
<evidence type="ECO:0008006" key="8">
    <source>
        <dbReference type="Google" id="ProtNLM"/>
    </source>
</evidence>
<gene>
    <name evidence="6" type="ORF">KDI_13260</name>
</gene>
<comment type="caution">
    <text evidence="6">The sequence shown here is derived from an EMBL/GenBank/DDBJ whole genome shotgun (WGS) entry which is preliminary data.</text>
</comment>
<dbReference type="InterPro" id="IPR003953">
    <property type="entry name" value="FAD-dep_OxRdtase_2_FAD-bd"/>
</dbReference>
<keyword evidence="2" id="KW-0285">Flavoprotein</keyword>
<dbReference type="PANTHER" id="PTHR43563">
    <property type="entry name" value="AMINE OXIDASE"/>
    <property type="match status" value="1"/>
</dbReference>
<proteinExistence type="inferred from homology"/>
<organism evidence="6 7">
    <name type="scientific">Dictyobacter arantiisoli</name>
    <dbReference type="NCBI Taxonomy" id="2014874"/>
    <lineage>
        <taxon>Bacteria</taxon>
        <taxon>Bacillati</taxon>
        <taxon>Chloroflexota</taxon>
        <taxon>Ktedonobacteria</taxon>
        <taxon>Ktedonobacterales</taxon>
        <taxon>Dictyobacteraceae</taxon>
        <taxon>Dictyobacter</taxon>
    </lineage>
</organism>
<keyword evidence="7" id="KW-1185">Reference proteome</keyword>
<dbReference type="OrthoDB" id="25353at2"/>